<dbReference type="PATRIC" id="fig|411475.3.peg.3088"/>
<accession>G9YVL5</accession>
<dbReference type="HOGENOM" id="CLU_3310149_0_0_9"/>
<dbReference type="AlphaFoldDB" id="G9YVL5"/>
<sequence>MLSPKQEILLQKLKTALDGEELQVMNSILAQFALYWEYR</sequence>
<evidence type="ECO:0000313" key="1">
    <source>
        <dbReference type="EMBL" id="EHM40181.1"/>
    </source>
</evidence>
<dbReference type="EMBL" id="AGCK01000294">
    <property type="protein sequence ID" value="EHM40181.1"/>
    <property type="molecule type" value="Genomic_DNA"/>
</dbReference>
<reference evidence="1 2" key="1">
    <citation type="submission" date="2011-08" db="EMBL/GenBank/DDBJ databases">
        <authorList>
            <person name="Weinstock G."/>
            <person name="Sodergren E."/>
            <person name="Clifton S."/>
            <person name="Fulton L."/>
            <person name="Fulton B."/>
            <person name="Courtney L."/>
            <person name="Fronick C."/>
            <person name="Harrison M."/>
            <person name="Strong C."/>
            <person name="Farmer C."/>
            <person name="Delahaunty K."/>
            <person name="Markovic C."/>
            <person name="Hall O."/>
            <person name="Minx P."/>
            <person name="Tomlinson C."/>
            <person name="Mitreva M."/>
            <person name="Hou S."/>
            <person name="Chen J."/>
            <person name="Wollam A."/>
            <person name="Pepin K.H."/>
            <person name="Johnson M."/>
            <person name="Bhonagiri V."/>
            <person name="Zhang X."/>
            <person name="Suruliraj S."/>
            <person name="Warren W."/>
            <person name="Chinwalla A."/>
            <person name="Mardis E.R."/>
            <person name="Wilson R.K."/>
        </authorList>
    </citation>
    <scope>NUCLEOTIDE SEQUENCE [LARGE SCALE GENOMIC DNA]</scope>
    <source>
        <strain evidence="1 2">ATCC 29863</strain>
    </source>
</reference>
<organism evidence="1 2">
    <name type="scientific">Flavonifractor plautii ATCC 29863</name>
    <dbReference type="NCBI Taxonomy" id="411475"/>
    <lineage>
        <taxon>Bacteria</taxon>
        <taxon>Bacillati</taxon>
        <taxon>Bacillota</taxon>
        <taxon>Clostridia</taxon>
        <taxon>Eubacteriales</taxon>
        <taxon>Oscillospiraceae</taxon>
        <taxon>Flavonifractor</taxon>
    </lineage>
</organism>
<protein>
    <submittedName>
        <fullName evidence="1">Uncharacterized protein</fullName>
    </submittedName>
</protein>
<dbReference type="Proteomes" id="UP000004459">
    <property type="component" value="Unassembled WGS sequence"/>
</dbReference>
<evidence type="ECO:0000313" key="2">
    <source>
        <dbReference type="Proteomes" id="UP000004459"/>
    </source>
</evidence>
<proteinExistence type="predicted"/>
<gene>
    <name evidence="1" type="ORF">HMPREF0372_03580</name>
</gene>
<comment type="caution">
    <text evidence="1">The sequence shown here is derived from an EMBL/GenBank/DDBJ whole genome shotgun (WGS) entry which is preliminary data.</text>
</comment>
<name>G9YVL5_FLAPL</name>